<dbReference type="PATRIC" id="fig|1682.24.peg.797"/>
<organism evidence="1 2">
    <name type="scientific">Bifidobacterium longum subsp. infantis</name>
    <dbReference type="NCBI Taxonomy" id="1682"/>
    <lineage>
        <taxon>Bacteria</taxon>
        <taxon>Bacillati</taxon>
        <taxon>Actinomycetota</taxon>
        <taxon>Actinomycetes</taxon>
        <taxon>Bifidobacteriales</taxon>
        <taxon>Bifidobacteriaceae</taxon>
        <taxon>Bifidobacterium</taxon>
    </lineage>
</organism>
<evidence type="ECO:0000313" key="1">
    <source>
        <dbReference type="EMBL" id="ALE08877.1"/>
    </source>
</evidence>
<sequence length="148" mass="16304">MGLAIARPAPPFATTCSGCDARCARAVSHVFVLSFFARVSVGSLCGSSRLWGLHSQPPIPVLPKLEPTPLNFKPQVHIPGFGKKLERFSLRFLRSAARGTYRATAKSRRKTIARRASARRAIVFRRLDDSGLPVGQGRISCSWRYARP</sequence>
<name>A0A0M4LUG8_BIFLI</name>
<dbReference type="EMBL" id="CP010411">
    <property type="protein sequence ID" value="ALE08877.1"/>
    <property type="molecule type" value="Genomic_DNA"/>
</dbReference>
<proteinExistence type="predicted"/>
<evidence type="ECO:0000313" key="2">
    <source>
        <dbReference type="Proteomes" id="UP000067206"/>
    </source>
</evidence>
<dbReference type="AlphaFoldDB" id="A0A0M4LUG8"/>
<accession>A0A0M4LUG8</accession>
<protein>
    <submittedName>
        <fullName evidence="1">Uncharacterized protein</fullName>
    </submittedName>
</protein>
<dbReference type="Proteomes" id="UP000067206">
    <property type="component" value="Chromosome"/>
</dbReference>
<gene>
    <name evidence="1" type="ORF">RY67_824</name>
</gene>
<reference evidence="1 2" key="1">
    <citation type="submission" date="2014-12" db="EMBL/GenBank/DDBJ databases">
        <title>Complete genome sequence of Bifidobacterium longum subsp. infantis BT1.</title>
        <authorList>
            <person name="Kim J.F."/>
            <person name="Kwak M.-J."/>
        </authorList>
    </citation>
    <scope>NUCLEOTIDE SEQUENCE [LARGE SCALE GENOMIC DNA]</scope>
    <source>
        <strain evidence="1 2">BT1</strain>
    </source>
</reference>